<proteinExistence type="predicted"/>
<feature type="compositionally biased region" description="Polar residues" evidence="1">
    <location>
        <begin position="180"/>
        <end position="198"/>
    </location>
</feature>
<sequence>MFPVAAVGSNLRVNIPSALLLVFYARNPRNSEWESENRGDRRFGHFPQIGDLGFLCASSSRGRVFRTIGKSAFARQRPLSMGKLEEIGDALQIQRVFRGLSNSSLRFSHHRHSTQSSSLLQTPAVRTQNNPGSRGQSTATATMQIDGCQRIMLLHHQEQDVLASESHFQNTLGDRGPANRQYSESHTYPTYQPQALIR</sequence>
<name>A0A6A6JQE4_WESOR</name>
<accession>A0A6A6JQE4</accession>
<dbReference type="EMBL" id="ML986488">
    <property type="protein sequence ID" value="KAF2278485.1"/>
    <property type="molecule type" value="Genomic_DNA"/>
</dbReference>
<keyword evidence="3" id="KW-1185">Reference proteome</keyword>
<dbReference type="RefSeq" id="XP_033656024.1">
    <property type="nucleotide sequence ID" value="XM_033794178.1"/>
</dbReference>
<reference evidence="2" key="1">
    <citation type="journal article" date="2020" name="Stud. Mycol.">
        <title>101 Dothideomycetes genomes: a test case for predicting lifestyles and emergence of pathogens.</title>
        <authorList>
            <person name="Haridas S."/>
            <person name="Albert R."/>
            <person name="Binder M."/>
            <person name="Bloem J."/>
            <person name="Labutti K."/>
            <person name="Salamov A."/>
            <person name="Andreopoulos B."/>
            <person name="Baker S."/>
            <person name="Barry K."/>
            <person name="Bills G."/>
            <person name="Bluhm B."/>
            <person name="Cannon C."/>
            <person name="Castanera R."/>
            <person name="Culley D."/>
            <person name="Daum C."/>
            <person name="Ezra D."/>
            <person name="Gonzalez J."/>
            <person name="Henrissat B."/>
            <person name="Kuo A."/>
            <person name="Liang C."/>
            <person name="Lipzen A."/>
            <person name="Lutzoni F."/>
            <person name="Magnuson J."/>
            <person name="Mondo S."/>
            <person name="Nolan M."/>
            <person name="Ohm R."/>
            <person name="Pangilinan J."/>
            <person name="Park H.-J."/>
            <person name="Ramirez L."/>
            <person name="Alfaro M."/>
            <person name="Sun H."/>
            <person name="Tritt A."/>
            <person name="Yoshinaga Y."/>
            <person name="Zwiers L.-H."/>
            <person name="Turgeon B."/>
            <person name="Goodwin S."/>
            <person name="Spatafora J."/>
            <person name="Crous P."/>
            <person name="Grigoriev I."/>
        </authorList>
    </citation>
    <scope>NUCLEOTIDE SEQUENCE</scope>
    <source>
        <strain evidence="2">CBS 379.55</strain>
    </source>
</reference>
<dbReference type="GeneID" id="54547353"/>
<organism evidence="2 3">
    <name type="scientific">Westerdykella ornata</name>
    <dbReference type="NCBI Taxonomy" id="318751"/>
    <lineage>
        <taxon>Eukaryota</taxon>
        <taxon>Fungi</taxon>
        <taxon>Dikarya</taxon>
        <taxon>Ascomycota</taxon>
        <taxon>Pezizomycotina</taxon>
        <taxon>Dothideomycetes</taxon>
        <taxon>Pleosporomycetidae</taxon>
        <taxon>Pleosporales</taxon>
        <taxon>Sporormiaceae</taxon>
        <taxon>Westerdykella</taxon>
    </lineage>
</organism>
<feature type="region of interest" description="Disordered" evidence="1">
    <location>
        <begin position="165"/>
        <end position="198"/>
    </location>
</feature>
<gene>
    <name evidence="2" type="ORF">EI97DRAFT_256022</name>
</gene>
<protein>
    <submittedName>
        <fullName evidence="2">Uncharacterized protein</fullName>
    </submittedName>
</protein>
<evidence type="ECO:0000256" key="1">
    <source>
        <dbReference type="SAM" id="MobiDB-lite"/>
    </source>
</evidence>
<dbReference type="AlphaFoldDB" id="A0A6A6JQE4"/>
<dbReference type="Proteomes" id="UP000800097">
    <property type="component" value="Unassembled WGS sequence"/>
</dbReference>
<evidence type="ECO:0000313" key="2">
    <source>
        <dbReference type="EMBL" id="KAF2278485.1"/>
    </source>
</evidence>
<evidence type="ECO:0000313" key="3">
    <source>
        <dbReference type="Proteomes" id="UP000800097"/>
    </source>
</evidence>